<evidence type="ECO:0000256" key="6">
    <source>
        <dbReference type="SAM" id="MobiDB-lite"/>
    </source>
</evidence>
<dbReference type="Pfam" id="PF20684">
    <property type="entry name" value="Fung_rhodopsin"/>
    <property type="match status" value="1"/>
</dbReference>
<keyword evidence="4 7" id="KW-0472">Membrane</keyword>
<gene>
    <name evidence="9" type="ORF">CMUS01_07855</name>
</gene>
<protein>
    <submittedName>
        <fullName evidence="9">Integral membrane protein pth11-like protein</fullName>
    </submittedName>
</protein>
<dbReference type="InterPro" id="IPR052337">
    <property type="entry name" value="SAT4-like"/>
</dbReference>
<feature type="transmembrane region" description="Helical" evidence="7">
    <location>
        <begin position="139"/>
        <end position="163"/>
    </location>
</feature>
<name>A0A8H6KEJ6_9PEZI</name>
<accession>A0A8H6KEJ6</accession>
<evidence type="ECO:0000256" key="2">
    <source>
        <dbReference type="ARBA" id="ARBA00022692"/>
    </source>
</evidence>
<dbReference type="PANTHER" id="PTHR33048">
    <property type="entry name" value="PTH11-LIKE INTEGRAL MEMBRANE PROTEIN (AFU_ORTHOLOGUE AFUA_5G11245)"/>
    <property type="match status" value="1"/>
</dbReference>
<feature type="transmembrane region" description="Helical" evidence="7">
    <location>
        <begin position="266"/>
        <end position="287"/>
    </location>
</feature>
<feature type="region of interest" description="Disordered" evidence="6">
    <location>
        <begin position="295"/>
        <end position="329"/>
    </location>
</feature>
<feature type="transmembrane region" description="Helical" evidence="7">
    <location>
        <begin position="61"/>
        <end position="84"/>
    </location>
</feature>
<sequence length="402" mass="43664">MALDPTIVSIFGEPPAGLDLEETIVVSYNVAVCVVLGLAAASVTLRFYVRSIKGAKLWWDDYTILLSVLLCSAPVFNTILAGHFGAGEHVWSSNIDRFINLVKVVYSESFVYAAAVTSTKVSILLLYRRLFSAKGGLGRLYSIMFWTATCLTTVYPLILWISIACACRPVSYYWNQYIGAEGSCINVNLFFLVLGIVNMFNDIVILFVPVPQIWQLQLNKRTKTSIIGIMLLGGFVCVASIVRIYYLNGLFQNVDVTWWMGPSFAWSSLEPSVAVISACLPTFAPLFRTWMGRRKGSSQNSPYPGYAGERSGAVSGGTGRGAMGSHHAAGSRLSRTATGGFGMGLGNAGHSRIEDDEVELTCKVTCGDTVSSHAGSKGSSDYERGIMVRTQVSVVSQKQDQV</sequence>
<organism evidence="9 10">
    <name type="scientific">Colletotrichum musicola</name>
    <dbReference type="NCBI Taxonomy" id="2175873"/>
    <lineage>
        <taxon>Eukaryota</taxon>
        <taxon>Fungi</taxon>
        <taxon>Dikarya</taxon>
        <taxon>Ascomycota</taxon>
        <taxon>Pezizomycotina</taxon>
        <taxon>Sordariomycetes</taxon>
        <taxon>Hypocreomycetidae</taxon>
        <taxon>Glomerellales</taxon>
        <taxon>Glomerellaceae</taxon>
        <taxon>Colletotrichum</taxon>
        <taxon>Colletotrichum orchidearum species complex</taxon>
    </lineage>
</organism>
<keyword evidence="3 7" id="KW-1133">Transmembrane helix</keyword>
<evidence type="ECO:0000259" key="8">
    <source>
        <dbReference type="Pfam" id="PF20684"/>
    </source>
</evidence>
<dbReference type="InterPro" id="IPR049326">
    <property type="entry name" value="Rhodopsin_dom_fungi"/>
</dbReference>
<evidence type="ECO:0000256" key="5">
    <source>
        <dbReference type="ARBA" id="ARBA00038359"/>
    </source>
</evidence>
<evidence type="ECO:0000256" key="3">
    <source>
        <dbReference type="ARBA" id="ARBA00022989"/>
    </source>
</evidence>
<comment type="subcellular location">
    <subcellularLocation>
        <location evidence="1">Membrane</location>
        <topology evidence="1">Multi-pass membrane protein</topology>
    </subcellularLocation>
</comment>
<evidence type="ECO:0000256" key="4">
    <source>
        <dbReference type="ARBA" id="ARBA00023136"/>
    </source>
</evidence>
<feature type="domain" description="Rhodopsin" evidence="8">
    <location>
        <begin position="45"/>
        <end position="288"/>
    </location>
</feature>
<keyword evidence="10" id="KW-1185">Reference proteome</keyword>
<evidence type="ECO:0000256" key="1">
    <source>
        <dbReference type="ARBA" id="ARBA00004141"/>
    </source>
</evidence>
<evidence type="ECO:0000256" key="7">
    <source>
        <dbReference type="SAM" id="Phobius"/>
    </source>
</evidence>
<dbReference type="EMBL" id="WIGM01000291">
    <property type="protein sequence ID" value="KAF6830169.1"/>
    <property type="molecule type" value="Genomic_DNA"/>
</dbReference>
<feature type="transmembrane region" description="Helical" evidence="7">
    <location>
        <begin position="226"/>
        <end position="246"/>
    </location>
</feature>
<evidence type="ECO:0000313" key="9">
    <source>
        <dbReference type="EMBL" id="KAF6830169.1"/>
    </source>
</evidence>
<feature type="transmembrane region" description="Helical" evidence="7">
    <location>
        <begin position="28"/>
        <end position="49"/>
    </location>
</feature>
<feature type="transmembrane region" description="Helical" evidence="7">
    <location>
        <begin position="189"/>
        <end position="214"/>
    </location>
</feature>
<reference evidence="9" key="1">
    <citation type="journal article" date="2020" name="Phytopathology">
        <title>Genome Sequence Resources of Colletotrichum truncatum, C. plurivorum, C. musicola, and C. sojae: Four Species Pathogenic to Soybean (Glycine max).</title>
        <authorList>
            <person name="Rogerio F."/>
            <person name="Boufleur T.R."/>
            <person name="Ciampi-Guillardi M."/>
            <person name="Sukno S.A."/>
            <person name="Thon M.R."/>
            <person name="Massola Junior N.S."/>
            <person name="Baroncelli R."/>
        </authorList>
    </citation>
    <scope>NUCLEOTIDE SEQUENCE</scope>
    <source>
        <strain evidence="9">LFN0074</strain>
    </source>
</reference>
<dbReference type="Proteomes" id="UP000639643">
    <property type="component" value="Unassembled WGS sequence"/>
</dbReference>
<comment type="caution">
    <text evidence="9">The sequence shown here is derived from an EMBL/GenBank/DDBJ whole genome shotgun (WGS) entry which is preliminary data.</text>
</comment>
<dbReference type="PANTHER" id="PTHR33048:SF47">
    <property type="entry name" value="INTEGRAL MEMBRANE PROTEIN-RELATED"/>
    <property type="match status" value="1"/>
</dbReference>
<comment type="similarity">
    <text evidence="5">Belongs to the SAT4 family.</text>
</comment>
<keyword evidence="2 7" id="KW-0812">Transmembrane</keyword>
<feature type="transmembrane region" description="Helical" evidence="7">
    <location>
        <begin position="104"/>
        <end position="127"/>
    </location>
</feature>
<dbReference type="GO" id="GO:0016020">
    <property type="term" value="C:membrane"/>
    <property type="evidence" value="ECO:0007669"/>
    <property type="project" value="UniProtKB-SubCell"/>
</dbReference>
<evidence type="ECO:0000313" key="10">
    <source>
        <dbReference type="Proteomes" id="UP000639643"/>
    </source>
</evidence>
<dbReference type="OrthoDB" id="5329176at2759"/>
<dbReference type="AlphaFoldDB" id="A0A8H6KEJ6"/>
<proteinExistence type="inferred from homology"/>